<dbReference type="OrthoDB" id="2681551at2759"/>
<sequence length="516" mass="57120">MAPPRWTSVEQLTWLQNEVPSYLQMQKDKKLVQFFELLYPKWFSEFLEHMSVWPIGSENSPDDNDTNIDQSSLDSDAAVNEIIAELDHENVIIPISDVEKQSDLDPELAKVLKDTIKHRRKVKPLVLEDIRENKLALPDQRLHAVQHHTSECFAKELEDVKDEVHIETQHINTDRKLGSVAAGDDQTKEEIYRAIQELPIVLGQIFKELSTLTGGWHYSLVMGGPDPLCEGDIMTLRHVVFLTYHHGKTPDGLSFKASTPNFHKHHLLPFKKHLDRIYGGSSKGTSVPTSIPSTPLSTTDLVLTSGCSSPPFFATDLTLPGDLLDQQHASNVGLPLPQRPAHFEDIGFNTTPQLNGWQDSPITAWRKEFVSGENLTMSTALPQAQEPFTLPQFSFPDNNNLLPTCDLSLTGTTPPLHLHQPSPVVFSTQPSPPLSLPLLSLLLPPPEPSLPLATPEPFLLLTTPRPSLPLTTPGPSLPLATPRPSLLLASPEPSLPLTLLKPSLLLPPPEPSMPLA</sequence>
<reference evidence="2" key="1">
    <citation type="journal article" date="2020" name="New Phytol.">
        <title>Comparative genomics reveals dynamic genome evolution in host specialist ectomycorrhizal fungi.</title>
        <authorList>
            <person name="Lofgren L.A."/>
            <person name="Nguyen N.H."/>
            <person name="Vilgalys R."/>
            <person name="Ruytinx J."/>
            <person name="Liao H.L."/>
            <person name="Branco S."/>
            <person name="Kuo A."/>
            <person name="LaButti K."/>
            <person name="Lipzen A."/>
            <person name="Andreopoulos W."/>
            <person name="Pangilinan J."/>
            <person name="Riley R."/>
            <person name="Hundley H."/>
            <person name="Na H."/>
            <person name="Barry K."/>
            <person name="Grigoriev I.V."/>
            <person name="Stajich J.E."/>
            <person name="Kennedy P.G."/>
        </authorList>
    </citation>
    <scope>NUCLEOTIDE SEQUENCE</scope>
    <source>
        <strain evidence="2">DOB743</strain>
    </source>
</reference>
<evidence type="ECO:0000313" key="2">
    <source>
        <dbReference type="EMBL" id="KAG1775332.1"/>
    </source>
</evidence>
<keyword evidence="3" id="KW-1185">Reference proteome</keyword>
<evidence type="ECO:0000256" key="1">
    <source>
        <dbReference type="SAM" id="MobiDB-lite"/>
    </source>
</evidence>
<feature type="region of interest" description="Disordered" evidence="1">
    <location>
        <begin position="463"/>
        <end position="484"/>
    </location>
</feature>
<dbReference type="Proteomes" id="UP000714275">
    <property type="component" value="Unassembled WGS sequence"/>
</dbReference>
<comment type="caution">
    <text evidence="2">The sequence shown here is derived from an EMBL/GenBank/DDBJ whole genome shotgun (WGS) entry which is preliminary data.</text>
</comment>
<protein>
    <submittedName>
        <fullName evidence="2">Uncharacterized protein</fullName>
    </submittedName>
</protein>
<accession>A0A9P6ZS85</accession>
<gene>
    <name evidence="2" type="ORF">EV702DRAFT_1199355</name>
</gene>
<proteinExistence type="predicted"/>
<dbReference type="AlphaFoldDB" id="A0A9P6ZS85"/>
<name>A0A9P6ZS85_9AGAM</name>
<organism evidence="2 3">
    <name type="scientific">Suillus placidus</name>
    <dbReference type="NCBI Taxonomy" id="48579"/>
    <lineage>
        <taxon>Eukaryota</taxon>
        <taxon>Fungi</taxon>
        <taxon>Dikarya</taxon>
        <taxon>Basidiomycota</taxon>
        <taxon>Agaricomycotina</taxon>
        <taxon>Agaricomycetes</taxon>
        <taxon>Agaricomycetidae</taxon>
        <taxon>Boletales</taxon>
        <taxon>Suillineae</taxon>
        <taxon>Suillaceae</taxon>
        <taxon>Suillus</taxon>
    </lineage>
</organism>
<dbReference type="EMBL" id="JABBWD010000034">
    <property type="protein sequence ID" value="KAG1775332.1"/>
    <property type="molecule type" value="Genomic_DNA"/>
</dbReference>
<evidence type="ECO:0000313" key="3">
    <source>
        <dbReference type="Proteomes" id="UP000714275"/>
    </source>
</evidence>